<dbReference type="Pfam" id="PF02390">
    <property type="entry name" value="Methyltransf_4"/>
    <property type="match status" value="1"/>
</dbReference>
<name>A0A2S9YWZ6_9BACT</name>
<dbReference type="CDD" id="cd02440">
    <property type="entry name" value="AdoMet_MTases"/>
    <property type="match status" value="1"/>
</dbReference>
<dbReference type="PROSITE" id="PS51625">
    <property type="entry name" value="SAM_MT_TRMB"/>
    <property type="match status" value="1"/>
</dbReference>
<dbReference type="InterPro" id="IPR003358">
    <property type="entry name" value="tRNA_(Gua-N-7)_MeTrfase_Trmb"/>
</dbReference>
<comment type="caution">
    <text evidence="8">The sequence shown here is derived from an EMBL/GenBank/DDBJ whole genome shotgun (WGS) entry which is preliminary data.</text>
</comment>
<evidence type="ECO:0000256" key="6">
    <source>
        <dbReference type="ARBA" id="ARBA00022691"/>
    </source>
</evidence>
<organism evidence="8 9">
    <name type="scientific">Enhygromyxa salina</name>
    <dbReference type="NCBI Taxonomy" id="215803"/>
    <lineage>
        <taxon>Bacteria</taxon>
        <taxon>Pseudomonadati</taxon>
        <taxon>Myxococcota</taxon>
        <taxon>Polyangia</taxon>
        <taxon>Nannocystales</taxon>
        <taxon>Nannocystaceae</taxon>
        <taxon>Enhygromyxa</taxon>
    </lineage>
</organism>
<dbReference type="PANTHER" id="PTHR23417">
    <property type="entry name" value="3-DEOXY-D-MANNO-OCTULOSONIC-ACID TRANSFERASE/TRNA GUANINE-N 7 - -METHYLTRANSFERASE"/>
    <property type="match status" value="1"/>
</dbReference>
<evidence type="ECO:0000256" key="3">
    <source>
        <dbReference type="ARBA" id="ARBA00011977"/>
    </source>
</evidence>
<dbReference type="SUPFAM" id="SSF53335">
    <property type="entry name" value="S-adenosyl-L-methionine-dependent methyltransferases"/>
    <property type="match status" value="1"/>
</dbReference>
<evidence type="ECO:0000256" key="4">
    <source>
        <dbReference type="ARBA" id="ARBA00022603"/>
    </source>
</evidence>
<comment type="function">
    <text evidence="2">Catalyzes the formation of N(7)-methylguanine at position 46 (m7G46) in tRNA.</text>
</comment>
<keyword evidence="4 8" id="KW-0489">Methyltransferase</keyword>
<evidence type="ECO:0000256" key="7">
    <source>
        <dbReference type="ARBA" id="ARBA00022694"/>
    </source>
</evidence>
<evidence type="ECO:0000256" key="2">
    <source>
        <dbReference type="ARBA" id="ARBA00003015"/>
    </source>
</evidence>
<keyword evidence="7" id="KW-0819">tRNA processing</keyword>
<dbReference type="AlphaFoldDB" id="A0A2S9YWZ6"/>
<dbReference type="EC" id="2.1.1.33" evidence="3"/>
<sequence>MRSVRQHVNPLGAQYLVARAARIEVPADAERVEVELGCADGKFSFELAALRPRDFVVGLEIREALVERNREWARRGGQANLAFGYVNINVDLDRVFAPASVDRFHVLFPDPWFKARHRKRRVVDPEMLEVVASQLRPGGELHVASDVFELALAAMAELEGPEADALGFRNLAGEWAFTRQNPCEATSRREDTTLARGQRVWRMRYGVRPR</sequence>
<protein>
    <recommendedName>
        <fullName evidence="3">tRNA (guanine(46)-N(7))-methyltransferase</fullName>
        <ecNumber evidence="3">2.1.1.33</ecNumber>
    </recommendedName>
</protein>
<dbReference type="InterPro" id="IPR029063">
    <property type="entry name" value="SAM-dependent_MTases_sf"/>
</dbReference>
<dbReference type="EMBL" id="PVNL01000015">
    <property type="protein sequence ID" value="PRQ09607.1"/>
    <property type="molecule type" value="Genomic_DNA"/>
</dbReference>
<evidence type="ECO:0000313" key="8">
    <source>
        <dbReference type="EMBL" id="PRQ09607.1"/>
    </source>
</evidence>
<dbReference type="Proteomes" id="UP000238823">
    <property type="component" value="Unassembled WGS sequence"/>
</dbReference>
<dbReference type="PANTHER" id="PTHR23417:SF21">
    <property type="entry name" value="TRNA (GUANINE-N(7)-)-METHYLTRANSFERASE"/>
    <property type="match status" value="1"/>
</dbReference>
<evidence type="ECO:0000313" key="9">
    <source>
        <dbReference type="Proteomes" id="UP000238823"/>
    </source>
</evidence>
<accession>A0A2S9YWZ6</accession>
<proteinExistence type="predicted"/>
<gene>
    <name evidence="8" type="primary">trmB</name>
    <name evidence="8" type="ORF">ENSA7_06660</name>
</gene>
<dbReference type="GO" id="GO:0008176">
    <property type="term" value="F:tRNA (guanine(46)-N7)-methyltransferase activity"/>
    <property type="evidence" value="ECO:0007669"/>
    <property type="project" value="UniProtKB-EC"/>
</dbReference>
<evidence type="ECO:0000256" key="5">
    <source>
        <dbReference type="ARBA" id="ARBA00022679"/>
    </source>
</evidence>
<reference evidence="8 9" key="1">
    <citation type="submission" date="2018-03" db="EMBL/GenBank/DDBJ databases">
        <title>Draft Genome Sequences of the Obligatory Marine Myxobacteria Enhygromyxa salina SWB007.</title>
        <authorList>
            <person name="Poehlein A."/>
            <person name="Moghaddam J.A."/>
            <person name="Harms H."/>
            <person name="Alanjari M."/>
            <person name="Koenig G.M."/>
            <person name="Daniel R."/>
            <person name="Schaeberle T.F."/>
        </authorList>
    </citation>
    <scope>NUCLEOTIDE SEQUENCE [LARGE SCALE GENOMIC DNA]</scope>
    <source>
        <strain evidence="8 9">SWB007</strain>
    </source>
</reference>
<evidence type="ECO:0000256" key="1">
    <source>
        <dbReference type="ARBA" id="ARBA00000142"/>
    </source>
</evidence>
<dbReference type="GO" id="GO:0043527">
    <property type="term" value="C:tRNA methyltransferase complex"/>
    <property type="evidence" value="ECO:0007669"/>
    <property type="project" value="TreeGrafter"/>
</dbReference>
<keyword evidence="5 8" id="KW-0808">Transferase</keyword>
<dbReference type="RefSeq" id="WP_181233052.1">
    <property type="nucleotide sequence ID" value="NZ_PVNL01000015.1"/>
</dbReference>
<keyword evidence="6" id="KW-0949">S-adenosyl-L-methionine</keyword>
<dbReference type="Gene3D" id="3.40.50.150">
    <property type="entry name" value="Vaccinia Virus protein VP39"/>
    <property type="match status" value="1"/>
</dbReference>
<comment type="catalytic activity">
    <reaction evidence="1">
        <text>guanosine(46) in tRNA + S-adenosyl-L-methionine = N(7)-methylguanosine(46) in tRNA + S-adenosyl-L-homocysteine</text>
        <dbReference type="Rhea" id="RHEA:42708"/>
        <dbReference type="Rhea" id="RHEA-COMP:10188"/>
        <dbReference type="Rhea" id="RHEA-COMP:10189"/>
        <dbReference type="ChEBI" id="CHEBI:57856"/>
        <dbReference type="ChEBI" id="CHEBI:59789"/>
        <dbReference type="ChEBI" id="CHEBI:74269"/>
        <dbReference type="ChEBI" id="CHEBI:74480"/>
        <dbReference type="EC" id="2.1.1.33"/>
    </reaction>
</comment>